<dbReference type="GO" id="GO:0046872">
    <property type="term" value="F:metal ion binding"/>
    <property type="evidence" value="ECO:0007669"/>
    <property type="project" value="UniProtKB-KW"/>
</dbReference>
<evidence type="ECO:0000256" key="2">
    <source>
        <dbReference type="ARBA" id="ARBA00022723"/>
    </source>
</evidence>
<dbReference type="RefSeq" id="WP_128500949.1">
    <property type="nucleotide sequence ID" value="NZ_CP035107.1"/>
</dbReference>
<keyword evidence="2 4" id="KW-0479">Metal-binding</keyword>
<evidence type="ECO:0000259" key="5">
    <source>
        <dbReference type="PROSITE" id="PS51007"/>
    </source>
</evidence>
<sequence>MKKLIILAGFTLALISCGPGENPAPVYMPDMYYSNAYEPYAQSTFGYPKASDDQDVYAFQRNHHSSALMPVEGTVAHTESGLLPYELPNTNEGYEASKSLKSPLDSLNRDQDLKRGEKLFGQACVACHGEKGDGQGPIVVSGAFLGVPNYKDREITVGSVHHVIMYGRNAMGSYASHFTDDDRWRVAEYVMELRNK</sequence>
<gene>
    <name evidence="6" type="ORF">EQP59_03375</name>
</gene>
<dbReference type="OrthoDB" id="9796771at2"/>
<organism evidence="6 7">
    <name type="scientific">Ornithobacterium rhinotracheale</name>
    <dbReference type="NCBI Taxonomy" id="28251"/>
    <lineage>
        <taxon>Bacteria</taxon>
        <taxon>Pseudomonadati</taxon>
        <taxon>Bacteroidota</taxon>
        <taxon>Flavobacteriia</taxon>
        <taxon>Flavobacteriales</taxon>
        <taxon>Weeksellaceae</taxon>
        <taxon>Ornithobacterium</taxon>
    </lineage>
</organism>
<dbReference type="EMBL" id="CP035107">
    <property type="protein sequence ID" value="QAR30460.1"/>
    <property type="molecule type" value="Genomic_DNA"/>
</dbReference>
<dbReference type="Gene3D" id="1.10.760.10">
    <property type="entry name" value="Cytochrome c-like domain"/>
    <property type="match status" value="1"/>
</dbReference>
<evidence type="ECO:0000256" key="1">
    <source>
        <dbReference type="ARBA" id="ARBA00022617"/>
    </source>
</evidence>
<dbReference type="PANTHER" id="PTHR40394">
    <property type="entry name" value="LIPOPROTEIN-RELATED"/>
    <property type="match status" value="1"/>
</dbReference>
<name>A0A3R5XT24_ORNRH</name>
<dbReference type="Pfam" id="PF13442">
    <property type="entry name" value="Cytochrome_CBB3"/>
    <property type="match status" value="1"/>
</dbReference>
<dbReference type="PROSITE" id="PS51007">
    <property type="entry name" value="CYTC"/>
    <property type="match status" value="1"/>
</dbReference>
<evidence type="ECO:0000256" key="4">
    <source>
        <dbReference type="PROSITE-ProRule" id="PRU00433"/>
    </source>
</evidence>
<evidence type="ECO:0000313" key="6">
    <source>
        <dbReference type="EMBL" id="QAR30460.1"/>
    </source>
</evidence>
<dbReference type="InterPro" id="IPR009056">
    <property type="entry name" value="Cyt_c-like_dom"/>
</dbReference>
<dbReference type="AlphaFoldDB" id="A0A3R5XT24"/>
<dbReference type="Proteomes" id="UP000287701">
    <property type="component" value="Chromosome"/>
</dbReference>
<dbReference type="GO" id="GO:0020037">
    <property type="term" value="F:heme binding"/>
    <property type="evidence" value="ECO:0007669"/>
    <property type="project" value="InterPro"/>
</dbReference>
<protein>
    <submittedName>
        <fullName evidence="6">Cytochrome c</fullName>
    </submittedName>
</protein>
<dbReference type="InterPro" id="IPR036909">
    <property type="entry name" value="Cyt_c-like_dom_sf"/>
</dbReference>
<keyword evidence="3 4" id="KW-0408">Iron</keyword>
<reference evidence="6 7" key="1">
    <citation type="submission" date="2019-01" db="EMBL/GenBank/DDBJ databases">
        <title>Whole Genome of Ornithobacterium rhinotracheale FARPER-174b.</title>
        <authorList>
            <person name="Tataje-Lavanda L.A."/>
            <person name="Montalvan A."/>
            <person name="Montesinos R."/>
            <person name="Zimic M."/>
            <person name="Fernandez-Sanchez M."/>
            <person name="Fernandez-Diaz M."/>
        </authorList>
    </citation>
    <scope>NUCLEOTIDE SEQUENCE [LARGE SCALE GENOMIC DNA]</scope>
    <source>
        <strain evidence="6 7">FARPER-174b</strain>
    </source>
</reference>
<keyword evidence="1 4" id="KW-0349">Heme</keyword>
<dbReference type="SUPFAM" id="SSF46626">
    <property type="entry name" value="Cytochrome c"/>
    <property type="match status" value="1"/>
</dbReference>
<proteinExistence type="predicted"/>
<dbReference type="PROSITE" id="PS51257">
    <property type="entry name" value="PROKAR_LIPOPROTEIN"/>
    <property type="match status" value="1"/>
</dbReference>
<evidence type="ECO:0000256" key="3">
    <source>
        <dbReference type="ARBA" id="ARBA00023004"/>
    </source>
</evidence>
<dbReference type="PANTHER" id="PTHR40394:SF2">
    <property type="entry name" value="QUINOL:CYTOCHROME C OXIDOREDUCTASE MEMBRANE PROTEIN"/>
    <property type="match status" value="1"/>
</dbReference>
<dbReference type="GO" id="GO:0009055">
    <property type="term" value="F:electron transfer activity"/>
    <property type="evidence" value="ECO:0007669"/>
    <property type="project" value="InterPro"/>
</dbReference>
<feature type="domain" description="Cytochrome c" evidence="5">
    <location>
        <begin position="111"/>
        <end position="194"/>
    </location>
</feature>
<accession>A0A3R5XT24</accession>
<evidence type="ECO:0000313" key="7">
    <source>
        <dbReference type="Proteomes" id="UP000287701"/>
    </source>
</evidence>